<dbReference type="Proteomes" id="UP000266934">
    <property type="component" value="Chromosome"/>
</dbReference>
<dbReference type="EMBL" id="AP018907">
    <property type="protein sequence ID" value="BBF94902.1"/>
    <property type="molecule type" value="Genomic_DNA"/>
</dbReference>
<evidence type="ECO:0000313" key="2">
    <source>
        <dbReference type="Proteomes" id="UP000266934"/>
    </source>
</evidence>
<sequence>MPETVSKRAFADLIGVTQGRVSQMIKAGLPVEPNARIHVAKGRAWVRDNIDTNRRRASLGEDDDLRAPTPRSTRDAAEAEIALLKAGRLAGNLIDRKATLRTIETRARQERDAWIGWVNRAAPELARLPAGDLAAMVAALDRLVRDQLAALAAMPLDGLDHD</sequence>
<keyword evidence="2" id="KW-1185">Reference proteome</keyword>
<dbReference type="OrthoDB" id="8452549at2"/>
<dbReference type="RefSeq" id="WP_126401942.1">
    <property type="nucleotide sequence ID" value="NZ_AP018907.1"/>
</dbReference>
<proteinExistence type="predicted"/>
<protein>
    <recommendedName>
        <fullName evidence="3">DNA packaging protein</fullName>
    </recommendedName>
</protein>
<dbReference type="KEGG" id="blag:BLTE_35870"/>
<gene>
    <name evidence="1" type="ORF">BLTE_35870</name>
</gene>
<reference evidence="1 2" key="1">
    <citation type="submission" date="2018-08" db="EMBL/GenBank/DDBJ databases">
        <title>Complete genome sequencing of Blastochloris tepida GI.</title>
        <authorList>
            <person name="Tsukatani Y."/>
            <person name="Mori H."/>
        </authorList>
    </citation>
    <scope>NUCLEOTIDE SEQUENCE [LARGE SCALE GENOMIC DNA]</scope>
    <source>
        <strain evidence="1 2">GI</strain>
    </source>
</reference>
<evidence type="ECO:0008006" key="3">
    <source>
        <dbReference type="Google" id="ProtNLM"/>
    </source>
</evidence>
<organism evidence="1 2">
    <name type="scientific">Blastochloris tepida</name>
    <dbReference type="NCBI Taxonomy" id="2233851"/>
    <lineage>
        <taxon>Bacteria</taxon>
        <taxon>Pseudomonadati</taxon>
        <taxon>Pseudomonadota</taxon>
        <taxon>Alphaproteobacteria</taxon>
        <taxon>Hyphomicrobiales</taxon>
        <taxon>Blastochloridaceae</taxon>
        <taxon>Blastochloris</taxon>
    </lineage>
</organism>
<accession>A0A348G5R9</accession>
<evidence type="ECO:0000313" key="1">
    <source>
        <dbReference type="EMBL" id="BBF94902.1"/>
    </source>
</evidence>
<dbReference type="AlphaFoldDB" id="A0A348G5R9"/>
<name>A0A348G5R9_9HYPH</name>